<proteinExistence type="predicted"/>
<dbReference type="GO" id="GO:0003677">
    <property type="term" value="F:DNA binding"/>
    <property type="evidence" value="ECO:0007669"/>
    <property type="project" value="UniProtKB-KW"/>
</dbReference>
<dbReference type="Proteomes" id="UP000643610">
    <property type="component" value="Unassembled WGS sequence"/>
</dbReference>
<protein>
    <submittedName>
        <fullName evidence="3">Single-stranded DNA-binding protein</fullName>
    </submittedName>
</protein>
<dbReference type="EMBL" id="JACOFU010000002">
    <property type="protein sequence ID" value="MBC3831426.1"/>
    <property type="molecule type" value="Genomic_DNA"/>
</dbReference>
<evidence type="ECO:0000313" key="4">
    <source>
        <dbReference type="Proteomes" id="UP000643610"/>
    </source>
</evidence>
<accession>A0ABR6XPR1</accession>
<evidence type="ECO:0000256" key="1">
    <source>
        <dbReference type="ARBA" id="ARBA00023125"/>
    </source>
</evidence>
<name>A0ABR6XPR1_9BURK</name>
<evidence type="ECO:0000313" key="3">
    <source>
        <dbReference type="EMBL" id="MBC3831426.1"/>
    </source>
</evidence>
<comment type="caution">
    <text evidence="3">The sequence shown here is derived from an EMBL/GenBank/DDBJ whole genome shotgun (WGS) entry which is preliminary data.</text>
</comment>
<dbReference type="PROSITE" id="PS50935">
    <property type="entry name" value="SSB"/>
    <property type="match status" value="1"/>
</dbReference>
<sequence length="102" mass="10874">MIDALIAGRLYGIAEQRTGHAGSAYVTCKVKAMTDDGDGIICNVIAFNDTVRETLLQLEDGASLSLSGALTPKVWTDKQGNARPALDLVAHSIQDLAFAERK</sequence>
<dbReference type="Gene3D" id="2.40.50.140">
    <property type="entry name" value="Nucleic acid-binding proteins"/>
    <property type="match status" value="1"/>
</dbReference>
<dbReference type="SUPFAM" id="SSF50249">
    <property type="entry name" value="Nucleic acid-binding proteins"/>
    <property type="match status" value="1"/>
</dbReference>
<dbReference type="InterPro" id="IPR000424">
    <property type="entry name" value="Primosome_PriB/ssb"/>
</dbReference>
<dbReference type="RefSeq" id="WP_186890422.1">
    <property type="nucleotide sequence ID" value="NZ_JACOFU010000002.1"/>
</dbReference>
<gene>
    <name evidence="3" type="ORF">H8K33_07890</name>
</gene>
<keyword evidence="1 2" id="KW-0238">DNA-binding</keyword>
<dbReference type="InterPro" id="IPR012340">
    <property type="entry name" value="NA-bd_OB-fold"/>
</dbReference>
<evidence type="ECO:0000256" key="2">
    <source>
        <dbReference type="PROSITE-ProRule" id="PRU00252"/>
    </source>
</evidence>
<reference evidence="3 4" key="1">
    <citation type="submission" date="2020-08" db="EMBL/GenBank/DDBJ databases">
        <title>Novel species isolated from subtropical streams in China.</title>
        <authorList>
            <person name="Lu H."/>
        </authorList>
    </citation>
    <scope>NUCLEOTIDE SEQUENCE [LARGE SCALE GENOMIC DNA]</scope>
    <source>
        <strain evidence="3 4">KCTC 52442</strain>
    </source>
</reference>
<organism evidence="3 4">
    <name type="scientific">Undibacterium amnicola</name>
    <dbReference type="NCBI Taxonomy" id="1834038"/>
    <lineage>
        <taxon>Bacteria</taxon>
        <taxon>Pseudomonadati</taxon>
        <taxon>Pseudomonadota</taxon>
        <taxon>Betaproteobacteria</taxon>
        <taxon>Burkholderiales</taxon>
        <taxon>Oxalobacteraceae</taxon>
        <taxon>Undibacterium</taxon>
    </lineage>
</organism>
<keyword evidence="4" id="KW-1185">Reference proteome</keyword>